<sequence>MKKRIETLLLLKELMDPIFPLPMELYYKLEDHISEKTFKKKQVVRQENDPESEVHLILKGSMALFKGDTIIRPFFKGELAFDDVAFYNNEKSPYTLKSIQESLTITVTINQEYEILNKLPDFTILSNSLKERAKKEKEEWAKIVQMHYTKSLPILRDKFGKKMDLLSRQEISDLVGISKRTLQRYYKEMHNKRSSIAYKILNREILDYPFKAELHPESDFILHLNWEWVSIQKLFRSNADREKFQKMKLPLLACRLFPEGSLEMVNWISKLFVLFFMLDDYTDKLPKGKKTAFWSGAISSFNKHTSGIQSFHKIDFPPKFCNAIKYLWNNLSKLGSPQSISRIKLSWSQYFIACKWEAANMDHNIIPGVEEYLSKRPDFSGGNFAVDLIPLTMEENFPDIHTAWYSLSKYRSLAARLIFISNDLLSYEKEKKQADPHNWVNLICHQNGISEMEAKEEILAIHDHDLEEFLSMEKEFMDHVFPRDQVVFSTIKNLKYQISGAVAWSVKDTLRYLEF</sequence>
<dbReference type="CDD" id="cd00038">
    <property type="entry name" value="CAP_ED"/>
    <property type="match status" value="1"/>
</dbReference>
<dbReference type="Proteomes" id="UP000727490">
    <property type="component" value="Unassembled WGS sequence"/>
</dbReference>
<dbReference type="InterPro" id="IPR034686">
    <property type="entry name" value="Terpene_cyclase-like_2"/>
</dbReference>
<dbReference type="EMBL" id="RPHB01000001">
    <property type="protein sequence ID" value="MBW3466605.1"/>
    <property type="molecule type" value="Genomic_DNA"/>
</dbReference>
<dbReference type="AlphaFoldDB" id="A0A951IRU4"/>
<evidence type="ECO:0000313" key="3">
    <source>
        <dbReference type="Proteomes" id="UP000727490"/>
    </source>
</evidence>
<proteinExistence type="inferred from homology"/>
<dbReference type="SFLD" id="SFLDS00005">
    <property type="entry name" value="Isoprenoid_Synthase_Type_I"/>
    <property type="match status" value="1"/>
</dbReference>
<keyword evidence="1" id="KW-0456">Lyase</keyword>
<comment type="cofactor">
    <cofactor evidence="1">
        <name>Mg(2+)</name>
        <dbReference type="ChEBI" id="CHEBI:18420"/>
    </cofactor>
</comment>
<accession>A0A951IRU4</accession>
<dbReference type="GO" id="GO:0010333">
    <property type="term" value="F:terpene synthase activity"/>
    <property type="evidence" value="ECO:0007669"/>
    <property type="project" value="InterPro"/>
</dbReference>
<reference evidence="2 3" key="1">
    <citation type="journal article" date="2020" name="Syst. Appl. Microbiol.">
        <title>Arthrospiribacter ruber gen. nov., sp. nov., a novel bacterium isolated from Arthrospira cultures.</title>
        <authorList>
            <person name="Waleron M."/>
            <person name="Misztak A."/>
            <person name="Waleron M.M."/>
            <person name="Furmaniak M."/>
            <person name="Mrozik A."/>
            <person name="Waleron K."/>
        </authorList>
    </citation>
    <scope>NUCLEOTIDE SEQUENCE [LARGE SCALE GENOMIC DNA]</scope>
    <source>
        <strain evidence="2 3">DPMB0001</strain>
    </source>
</reference>
<dbReference type="RefSeq" id="WP_219286623.1">
    <property type="nucleotide sequence ID" value="NZ_RPHB01000001.1"/>
</dbReference>
<gene>
    <name evidence="2" type="ORF">EGN73_02090</name>
</gene>
<comment type="caution">
    <text evidence="2">The sequence shown here is derived from an EMBL/GenBank/DDBJ whole genome shotgun (WGS) entry which is preliminary data.</text>
</comment>
<dbReference type="InterPro" id="IPR000595">
    <property type="entry name" value="cNMP-bd_dom"/>
</dbReference>
<dbReference type="PANTHER" id="PTHR35201:SF4">
    <property type="entry name" value="BETA-PINACENE SYNTHASE-RELATED"/>
    <property type="match status" value="1"/>
</dbReference>
<dbReference type="PANTHER" id="PTHR35201">
    <property type="entry name" value="TERPENE SYNTHASE"/>
    <property type="match status" value="1"/>
</dbReference>
<dbReference type="EC" id="4.2.3.-" evidence="1"/>
<evidence type="ECO:0000256" key="1">
    <source>
        <dbReference type="RuleBase" id="RU366034"/>
    </source>
</evidence>
<organism evidence="2 3">
    <name type="scientific">Arthrospiribacter ruber</name>
    <dbReference type="NCBI Taxonomy" id="2487934"/>
    <lineage>
        <taxon>Bacteria</taxon>
        <taxon>Pseudomonadati</taxon>
        <taxon>Bacteroidota</taxon>
        <taxon>Cytophagia</taxon>
        <taxon>Cytophagales</taxon>
        <taxon>Cyclobacteriaceae</taxon>
        <taxon>Arthrospiribacter</taxon>
    </lineage>
</organism>
<protein>
    <recommendedName>
        <fullName evidence="1">Terpene synthase</fullName>
        <ecNumber evidence="1">4.2.3.-</ecNumber>
    </recommendedName>
</protein>
<dbReference type="GO" id="GO:0046872">
    <property type="term" value="F:metal ion binding"/>
    <property type="evidence" value="ECO:0007669"/>
    <property type="project" value="UniProtKB-KW"/>
</dbReference>
<name>A0A951IRU4_9BACT</name>
<keyword evidence="1" id="KW-0479">Metal-binding</keyword>
<keyword evidence="1" id="KW-0460">Magnesium</keyword>
<dbReference type="SFLD" id="SFLDG01020">
    <property type="entry name" value="Terpene_Cyclase_Like_2"/>
    <property type="match status" value="1"/>
</dbReference>
<comment type="similarity">
    <text evidence="1">Belongs to the terpene synthase family.</text>
</comment>
<evidence type="ECO:0000313" key="2">
    <source>
        <dbReference type="EMBL" id="MBW3466605.1"/>
    </source>
</evidence>
<keyword evidence="3" id="KW-1185">Reference proteome</keyword>
<dbReference type="Pfam" id="PF19086">
    <property type="entry name" value="Terpene_syn_C_2"/>
    <property type="match status" value="1"/>
</dbReference>